<dbReference type="InterPro" id="IPR036388">
    <property type="entry name" value="WH-like_DNA-bd_sf"/>
</dbReference>
<keyword evidence="2" id="KW-0805">Transcription regulation</keyword>
<protein>
    <recommendedName>
        <fullName evidence="5">HTH lysR-type domain-containing protein</fullName>
    </recommendedName>
</protein>
<dbReference type="EMBL" id="CP022132">
    <property type="protein sequence ID" value="ASG68464.1"/>
    <property type="molecule type" value="Genomic_DNA"/>
</dbReference>
<dbReference type="InterPro" id="IPR005119">
    <property type="entry name" value="LysR_subst-bd"/>
</dbReference>
<keyword evidence="4" id="KW-0804">Transcription</keyword>
<evidence type="ECO:0000259" key="5">
    <source>
        <dbReference type="PROSITE" id="PS50931"/>
    </source>
</evidence>
<dbReference type="PANTHER" id="PTHR30126">
    <property type="entry name" value="HTH-TYPE TRANSCRIPTIONAL REGULATOR"/>
    <property type="match status" value="1"/>
</dbReference>
<comment type="similarity">
    <text evidence="1">Belongs to the LysR transcriptional regulatory family.</text>
</comment>
<accession>A0ABN5AX26</accession>
<name>A0ABN5AX26_9GAMM</name>
<dbReference type="Proteomes" id="UP000249910">
    <property type="component" value="Chromosome"/>
</dbReference>
<organism evidence="6 7">
    <name type="scientific">Francisella halioticida</name>
    <dbReference type="NCBI Taxonomy" id="549298"/>
    <lineage>
        <taxon>Bacteria</taxon>
        <taxon>Pseudomonadati</taxon>
        <taxon>Pseudomonadota</taxon>
        <taxon>Gammaproteobacteria</taxon>
        <taxon>Thiotrichales</taxon>
        <taxon>Francisellaceae</taxon>
        <taxon>Francisella</taxon>
    </lineage>
</organism>
<evidence type="ECO:0000256" key="1">
    <source>
        <dbReference type="ARBA" id="ARBA00009437"/>
    </source>
</evidence>
<dbReference type="Gene3D" id="3.40.190.290">
    <property type="match status" value="1"/>
</dbReference>
<keyword evidence="3" id="KW-0238">DNA-binding</keyword>
<dbReference type="InterPro" id="IPR036390">
    <property type="entry name" value="WH_DNA-bd_sf"/>
</dbReference>
<evidence type="ECO:0000313" key="6">
    <source>
        <dbReference type="EMBL" id="ASG68464.1"/>
    </source>
</evidence>
<dbReference type="PANTHER" id="PTHR30126:SF81">
    <property type="entry name" value="HTH-TYPE TRANSCRIPTIONAL REGULATOR ILVY"/>
    <property type="match status" value="1"/>
</dbReference>
<dbReference type="SUPFAM" id="SSF46785">
    <property type="entry name" value="Winged helix' DNA-binding domain"/>
    <property type="match status" value="1"/>
</dbReference>
<dbReference type="InterPro" id="IPR000847">
    <property type="entry name" value="LysR_HTH_N"/>
</dbReference>
<evidence type="ECO:0000256" key="4">
    <source>
        <dbReference type="ARBA" id="ARBA00023163"/>
    </source>
</evidence>
<evidence type="ECO:0000313" key="7">
    <source>
        <dbReference type="Proteomes" id="UP000249910"/>
    </source>
</evidence>
<reference evidence="6 7" key="1">
    <citation type="submission" date="2017-06" db="EMBL/GenBank/DDBJ databases">
        <title>Complete genome of Francisella halioticida.</title>
        <authorList>
            <person name="Sjodin A."/>
        </authorList>
    </citation>
    <scope>NUCLEOTIDE SEQUENCE [LARGE SCALE GENOMIC DNA]</scope>
    <source>
        <strain evidence="6 7">DSM 23729</strain>
    </source>
</reference>
<proteinExistence type="inferred from homology"/>
<gene>
    <name evidence="6" type="ORF">CDV26_08710</name>
</gene>
<sequence length="299" mass="33776">MQHKLIVIDKKELNAFKVLAETLHFGKASKKCFLTPSALTRLIQRIEQEMEVIFFERDNRNIKLTDAGKVYYQFTKEMLQKYEDINYILHPKEGQIIGDIRLSCTVTASHVVLPDIIKKLHINYPGIKIQLTTGSIKNCTSQLEEDATDVIIAILSKDIPSNFCVKEVLTTKMVMIVPAIKKIKNLREVIGEIPFIRPSHYIGGSNLDEWFTKQNLKPEVYGDVDGNEAILSLVSSGIGTSILPEVILKHSHLSKSVNVIKTDGLPEISVGVVMRKEALASPIKKIFWELIERLDVIKI</sequence>
<evidence type="ECO:0000256" key="2">
    <source>
        <dbReference type="ARBA" id="ARBA00023015"/>
    </source>
</evidence>
<dbReference type="Pfam" id="PF00126">
    <property type="entry name" value="HTH_1"/>
    <property type="match status" value="1"/>
</dbReference>
<dbReference type="SUPFAM" id="SSF53850">
    <property type="entry name" value="Periplasmic binding protein-like II"/>
    <property type="match status" value="1"/>
</dbReference>
<dbReference type="PROSITE" id="PS50931">
    <property type="entry name" value="HTH_LYSR"/>
    <property type="match status" value="1"/>
</dbReference>
<feature type="domain" description="HTH lysR-type" evidence="5">
    <location>
        <begin position="8"/>
        <end position="65"/>
    </location>
</feature>
<evidence type="ECO:0000256" key="3">
    <source>
        <dbReference type="ARBA" id="ARBA00023125"/>
    </source>
</evidence>
<keyword evidence="7" id="KW-1185">Reference proteome</keyword>
<dbReference type="Gene3D" id="1.10.10.10">
    <property type="entry name" value="Winged helix-like DNA-binding domain superfamily/Winged helix DNA-binding domain"/>
    <property type="match status" value="1"/>
</dbReference>
<dbReference type="Pfam" id="PF03466">
    <property type="entry name" value="LysR_substrate"/>
    <property type="match status" value="1"/>
</dbReference>
<dbReference type="RefSeq" id="WP_088772947.1">
    <property type="nucleotide sequence ID" value="NZ_AP023082.1"/>
</dbReference>